<dbReference type="NCBIfam" id="TIGR04529">
    <property type="entry name" value="MTB_hemophore"/>
    <property type="match status" value="1"/>
</dbReference>
<evidence type="ECO:0000256" key="1">
    <source>
        <dbReference type="SAM" id="SignalP"/>
    </source>
</evidence>
<dbReference type="OrthoDB" id="4563701at2"/>
<proteinExistence type="predicted"/>
<dbReference type="EMBL" id="MVHT01000056">
    <property type="protein sequence ID" value="ORA99897.1"/>
    <property type="molecule type" value="Genomic_DNA"/>
</dbReference>
<accession>A0A1E3SD38</accession>
<dbReference type="GO" id="GO:0020037">
    <property type="term" value="F:heme binding"/>
    <property type="evidence" value="ECO:0007669"/>
    <property type="project" value="InterPro"/>
</dbReference>
<dbReference type="RefSeq" id="WP_069419817.1">
    <property type="nucleotide sequence ID" value="NZ_CBCRZH010000053.1"/>
</dbReference>
<feature type="chain" id="PRO_5043144258" evidence="1">
    <location>
        <begin position="23"/>
        <end position="109"/>
    </location>
</feature>
<keyword evidence="3" id="KW-1185">Reference proteome</keyword>
<dbReference type="InterPro" id="IPR016572">
    <property type="entry name" value="UCP010611"/>
</dbReference>
<reference evidence="2 3" key="1">
    <citation type="submission" date="2017-02" db="EMBL/GenBank/DDBJ databases">
        <title>The new phylogeny of genus Mycobacterium.</title>
        <authorList>
            <person name="Tortoli E."/>
            <person name="Trovato A."/>
            <person name="Cirillo D.M."/>
        </authorList>
    </citation>
    <scope>NUCLEOTIDE SEQUENCE [LARGE SCALE GENOMIC DNA]</scope>
    <source>
        <strain evidence="2 3">DSM 44049</strain>
    </source>
</reference>
<protein>
    <submittedName>
        <fullName evidence="2">Hemophore-related protein</fullName>
    </submittedName>
</protein>
<feature type="signal peptide" evidence="1">
    <location>
        <begin position="1"/>
        <end position="22"/>
    </location>
</feature>
<dbReference type="PIRSF" id="PIRSF010611">
    <property type="entry name" value="UCP010611"/>
    <property type="match status" value="1"/>
</dbReference>
<keyword evidence="1" id="KW-0732">Signal</keyword>
<evidence type="ECO:0000313" key="2">
    <source>
        <dbReference type="EMBL" id="ORA99897.1"/>
    </source>
</evidence>
<dbReference type="Proteomes" id="UP000192739">
    <property type="component" value="Unassembled WGS sequence"/>
</dbReference>
<dbReference type="AlphaFoldDB" id="A0A1E3SD38"/>
<comment type="caution">
    <text evidence="2">The sequence shown here is derived from an EMBL/GenBank/DDBJ whole genome shotgun (WGS) entry which is preliminary data.</text>
</comment>
<organism evidence="2 3">
    <name type="scientific">Mycobacterium intermedium</name>
    <dbReference type="NCBI Taxonomy" id="28445"/>
    <lineage>
        <taxon>Bacteria</taxon>
        <taxon>Bacillati</taxon>
        <taxon>Actinomycetota</taxon>
        <taxon>Actinomycetes</taxon>
        <taxon>Mycobacteriales</taxon>
        <taxon>Mycobacteriaceae</taxon>
        <taxon>Mycobacterium</taxon>
        <taxon>Mycobacterium simiae complex</taxon>
    </lineage>
</organism>
<gene>
    <name evidence="2" type="ORF">BST27_19020</name>
</gene>
<name>A0A1E3SD38_MYCIE</name>
<evidence type="ECO:0000313" key="3">
    <source>
        <dbReference type="Proteomes" id="UP000192739"/>
    </source>
</evidence>
<sequence length="109" mass="10925">MRLSKTLAAGVGGLALSLTVGAGIASADPIEDAINTTCNYGQVMAALNATDPAAAAQLQASPLARAKVSEFLSSGPAGRRAILTQLSAYPGAQQYVNDLGIVAGSCNNY</sequence>
<dbReference type="InterPro" id="IPR032407">
    <property type="entry name" value="MHB"/>
</dbReference>